<sequence length="738" mass="83294">MQIDLDVSGTLYISDQPITIGANTYRALIRDWGDILTGEKETGNLEITLLNYNDATYGRFSNYDNTDRLTNAAVRVYKWFDGLTEADIEPLFKGVIDDFSYTLNEFRLSINDGTQQEHKPLSPKKLSFYDYPNAKQEHIGKPYPIIYGEPGEGLNSQKINKGHNSIPALLINKTQKKYLVAGHVTHEINNVVWIPLTNGEYAYLEGCSSNTGIAGNGYGKDGYGTKYGSSFADDFSTLILPEKLYCGYFISAIAVGNWFINTAQNPNNVCDRDIYTAALLNTSYPLLNVMVVGINKPGTLKKIKIATSAAHTGCRTRWAGPKAKLYEACSSGATSIKIDSGAGMDASGYIDINGDRISYTSLTEDSSGAFWTVGGIPASGADSVSSSHSTNDPVVMVGDWLTLSTAEVDITSQRDWSNFDFYKFEVVIEWQSGADYTPSYVGFRIEYELSDYPDLYTATKGHNLNYRRNAIEQIKHIYINYLDRVSEDIGNSFLTAISVLENLNWKTDFAIIEEKFSKDIIDELIKECKGRFWFDGDNKPQIKIFQFNEVPGRAIFYDTEIVDPDRNGFHISNTAIDEVYNEIYLKFSKDYAKDSFMEEYYITPTAAYPADAARVNEALISKNRYKTTNRLNVECPYIKDKATALKLLQYYFDYYKKQKNLFEFNVTLKHFDIQIGEIIYVFHPLNVNKKSMEVIKIIKDENLIKIKAMEYASDVQKFGHGYGKDDYGIKYGGIFTST</sequence>
<organism evidence="1 2">
    <name type="scientific">Candidatus Schekmanbacteria bacterium RBG_16_38_10</name>
    <dbReference type="NCBI Taxonomy" id="1817879"/>
    <lineage>
        <taxon>Bacteria</taxon>
        <taxon>Candidatus Schekmaniibacteriota</taxon>
    </lineage>
</organism>
<accession>A0A1F7RU91</accession>
<proteinExistence type="predicted"/>
<name>A0A1F7RU91_9BACT</name>
<evidence type="ECO:0008006" key="3">
    <source>
        <dbReference type="Google" id="ProtNLM"/>
    </source>
</evidence>
<evidence type="ECO:0000313" key="2">
    <source>
        <dbReference type="Proteomes" id="UP000178797"/>
    </source>
</evidence>
<protein>
    <recommendedName>
        <fullName evidence="3">Tip attachment protein J domain-containing protein</fullName>
    </recommendedName>
</protein>
<dbReference type="AlphaFoldDB" id="A0A1F7RU91"/>
<dbReference type="Proteomes" id="UP000178797">
    <property type="component" value="Unassembled WGS sequence"/>
</dbReference>
<dbReference type="EMBL" id="MGDE01000153">
    <property type="protein sequence ID" value="OGL45083.1"/>
    <property type="molecule type" value="Genomic_DNA"/>
</dbReference>
<comment type="caution">
    <text evidence="1">The sequence shown here is derived from an EMBL/GenBank/DDBJ whole genome shotgun (WGS) entry which is preliminary data.</text>
</comment>
<reference evidence="1 2" key="1">
    <citation type="journal article" date="2016" name="Nat. Commun.">
        <title>Thousands of microbial genomes shed light on interconnected biogeochemical processes in an aquifer system.</title>
        <authorList>
            <person name="Anantharaman K."/>
            <person name="Brown C.T."/>
            <person name="Hug L.A."/>
            <person name="Sharon I."/>
            <person name="Castelle C.J."/>
            <person name="Probst A.J."/>
            <person name="Thomas B.C."/>
            <person name="Singh A."/>
            <person name="Wilkins M.J."/>
            <person name="Karaoz U."/>
            <person name="Brodie E.L."/>
            <person name="Williams K.H."/>
            <person name="Hubbard S.S."/>
            <person name="Banfield J.F."/>
        </authorList>
    </citation>
    <scope>NUCLEOTIDE SEQUENCE [LARGE SCALE GENOMIC DNA]</scope>
</reference>
<evidence type="ECO:0000313" key="1">
    <source>
        <dbReference type="EMBL" id="OGL45083.1"/>
    </source>
</evidence>
<gene>
    <name evidence="1" type="ORF">A2W05_05655</name>
</gene>